<comment type="caution">
    <text evidence="2">The sequence shown here is derived from an EMBL/GenBank/DDBJ whole genome shotgun (WGS) entry which is preliminary data.</text>
</comment>
<evidence type="ECO:0000313" key="2">
    <source>
        <dbReference type="EMBL" id="GAO07255.1"/>
    </source>
</evidence>
<dbReference type="EMBL" id="BBNO01000002">
    <property type="protein sequence ID" value="GAO07255.1"/>
    <property type="molecule type" value="Genomic_DNA"/>
</dbReference>
<gene>
    <name evidence="2" type="ORF">TPA0598_02_04940</name>
</gene>
<reference evidence="2 3" key="2">
    <citation type="journal article" date="2015" name="Stand. Genomic Sci.">
        <title>Draft genome sequence of marine-derived Streptomyces sp. TP-A0598, a producer of anti-MRSA antibiotic lydicamycins.</title>
        <authorList>
            <person name="Komaki H."/>
            <person name="Ichikawa N."/>
            <person name="Hosoyama A."/>
            <person name="Fujita N."/>
            <person name="Igarashi Y."/>
        </authorList>
    </citation>
    <scope>NUCLEOTIDE SEQUENCE [LARGE SCALE GENOMIC DNA]</scope>
    <source>
        <strain evidence="2 3">NBRC 110027</strain>
    </source>
</reference>
<protein>
    <submittedName>
        <fullName evidence="2">Uncharacterized protein</fullName>
    </submittedName>
</protein>
<proteinExistence type="predicted"/>
<feature type="compositionally biased region" description="Low complexity" evidence="1">
    <location>
        <begin position="93"/>
        <end position="113"/>
    </location>
</feature>
<keyword evidence="3" id="KW-1185">Reference proteome</keyword>
<name>A0A0P4R3J3_9ACTN</name>
<evidence type="ECO:0000256" key="1">
    <source>
        <dbReference type="SAM" id="MobiDB-lite"/>
    </source>
</evidence>
<organism evidence="2 3">
    <name type="scientific">Streptomyces lydicamycinicus</name>
    <dbReference type="NCBI Taxonomy" id="1546107"/>
    <lineage>
        <taxon>Bacteria</taxon>
        <taxon>Bacillati</taxon>
        <taxon>Actinomycetota</taxon>
        <taxon>Actinomycetes</taxon>
        <taxon>Kitasatosporales</taxon>
        <taxon>Streptomycetaceae</taxon>
        <taxon>Streptomyces</taxon>
    </lineage>
</organism>
<dbReference type="AlphaFoldDB" id="A0A0P4R3J3"/>
<evidence type="ECO:0000313" key="3">
    <source>
        <dbReference type="Proteomes" id="UP000048965"/>
    </source>
</evidence>
<reference evidence="3" key="1">
    <citation type="submission" date="2014-09" db="EMBL/GenBank/DDBJ databases">
        <title>Whole genome shotgun sequence of Streptomyces sp. NBRC 110027.</title>
        <authorList>
            <person name="Komaki H."/>
            <person name="Ichikawa N."/>
            <person name="Katano-Makiyama Y."/>
            <person name="Hosoyama A."/>
            <person name="Hashimoto M."/>
            <person name="Uohara A."/>
            <person name="Kitahashi Y."/>
            <person name="Ohji S."/>
            <person name="Kimura A."/>
            <person name="Yamazoe A."/>
            <person name="Igarashi Y."/>
            <person name="Fujita N."/>
        </authorList>
    </citation>
    <scope>NUCLEOTIDE SEQUENCE [LARGE SCALE GENOMIC DNA]</scope>
    <source>
        <strain evidence="3">NBRC 110027</strain>
    </source>
</reference>
<feature type="region of interest" description="Disordered" evidence="1">
    <location>
        <begin position="67"/>
        <end position="133"/>
    </location>
</feature>
<dbReference type="RefSeq" id="WP_042151027.1">
    <property type="nucleotide sequence ID" value="NZ_BBNO01000002.1"/>
</dbReference>
<sequence>MAGTARAQLECIAEAGKRSDAARWPMELTFHVEHPLKKGVTPAQSAGWGQQLCCDVEFANEPQVRGYGAPTSFGGTQGRIAVPGKEKSGPQDRAAVVAADASRGDSGSSADETPGGGGGWPTGRVAAAGIRIR</sequence>
<dbReference type="Proteomes" id="UP000048965">
    <property type="component" value="Unassembled WGS sequence"/>
</dbReference>
<accession>A0A0P4R3J3</accession>